<dbReference type="AlphaFoldDB" id="A0A5D0I4E8"/>
<accession>A0A5D0I4E8</accession>
<organism evidence="1 2">
    <name type="scientific">Seonamhaeicola marinus</name>
    <dbReference type="NCBI Taxonomy" id="1912246"/>
    <lineage>
        <taxon>Bacteria</taxon>
        <taxon>Pseudomonadati</taxon>
        <taxon>Bacteroidota</taxon>
        <taxon>Flavobacteriia</taxon>
        <taxon>Flavobacteriales</taxon>
        <taxon>Flavobacteriaceae</taxon>
    </lineage>
</organism>
<gene>
    <name evidence="1" type="ORF">FUA24_09315</name>
</gene>
<comment type="caution">
    <text evidence="1">The sequence shown here is derived from an EMBL/GenBank/DDBJ whole genome shotgun (WGS) entry which is preliminary data.</text>
</comment>
<dbReference type="Proteomes" id="UP000323930">
    <property type="component" value="Unassembled WGS sequence"/>
</dbReference>
<keyword evidence="2" id="KW-1185">Reference proteome</keyword>
<proteinExistence type="predicted"/>
<name>A0A5D0I4E8_9FLAO</name>
<reference evidence="1 2" key="1">
    <citation type="submission" date="2019-08" db="EMBL/GenBank/DDBJ databases">
        <title>Seonamhaeicola sediminis sp. nov., isolated from marine sediment.</title>
        <authorList>
            <person name="Cao W.R."/>
        </authorList>
    </citation>
    <scope>NUCLEOTIDE SEQUENCE [LARGE SCALE GENOMIC DNA]</scope>
    <source>
        <strain evidence="1 2">B011</strain>
    </source>
</reference>
<dbReference type="EMBL" id="VSDQ01000577">
    <property type="protein sequence ID" value="TYA78544.1"/>
    <property type="molecule type" value="Genomic_DNA"/>
</dbReference>
<dbReference type="RefSeq" id="WP_148541646.1">
    <property type="nucleotide sequence ID" value="NZ_VSDQ01000577.1"/>
</dbReference>
<protein>
    <submittedName>
        <fullName evidence="1">Uncharacterized protein</fullName>
    </submittedName>
</protein>
<evidence type="ECO:0000313" key="2">
    <source>
        <dbReference type="Proteomes" id="UP000323930"/>
    </source>
</evidence>
<evidence type="ECO:0000313" key="1">
    <source>
        <dbReference type="EMBL" id="TYA78544.1"/>
    </source>
</evidence>
<sequence>MKQKICKYDLEFLEKYKRKTPSLINDLQNGMSRKLACKKYKGIVSRNPILKLKGILEKISGSSTIDEKSIKFNDREWAKYCLKSVQVSSDYFYVKNAEELCFDDWKNIDATDIKPSCASITDYFDEDHITNMTKDTVIMYRKSIKWIDWCFRNVIAKLPATYFANNLKDIPKCKKKISEALLLESKKERHKMDSITEDFIKDSINMYLLEILEPQTKKLLSADKELTEKWNSDTLNEYHFAYLSEELFNTNIDFIKSVDLIDDLLKKDDDVQMMNSRDEQYHPRMFKDWLDNIGYKTFIENTKIKLISEPYNLKGESVLRALNNLEDLFEALIEKNKKKFSKAYPDIKF</sequence>